<organism evidence="1 2">
    <name type="scientific">Violaceomyces palustris</name>
    <dbReference type="NCBI Taxonomy" id="1673888"/>
    <lineage>
        <taxon>Eukaryota</taxon>
        <taxon>Fungi</taxon>
        <taxon>Dikarya</taxon>
        <taxon>Basidiomycota</taxon>
        <taxon>Ustilaginomycotina</taxon>
        <taxon>Ustilaginomycetes</taxon>
        <taxon>Violaceomycetales</taxon>
        <taxon>Violaceomycetaceae</taxon>
        <taxon>Violaceomyces</taxon>
    </lineage>
</organism>
<gene>
    <name evidence="1" type="ORF">IE53DRAFT_411000</name>
</gene>
<sequence>MVATYDPTTSWHHLSTFISSTPLDHPHLFSPLSTLAWPPASQDPLRSFTTSDADTLQHHHLNQTPSHHGASSSSLLLAILPWSPPLLILLRILVKLFAPAWRTISPTWLQATVDYFEPLVSHQEALLNRQGGDDPTLTSAKGSLAQRKRILLLLALSLIESIGWSTSVGWAISLSTSSSLSLLHLIAGRLATLATWLSIMVLLTFRPPQTPPLFILLLLVSLLVSSLANLFQWIPLLFRGSGLGLNAHLAFNLLDPLVLSACMATILSMPITPGGYSSYVPLSEKILHSSSATIPIPESESSKETYANCPTSPEDYCSLYQSLSYSWMNAIQDLSLKRPLVATDVWKLRSINDTRLLYRKFSELDCFGLKDEAKEEGVAKPRKRSLLAKILRANSNDVALDALFKLIGVTLAYAGTYIMRSILVCIQNADAHERDALAPNPDDPVVATWTPRSEAVVYATLGLGLAILRFLAELRNFHHARQVGLRIRSTLVISLFEKTLKRRDLRGAVKEEEGEKGRKEEQEEQEEQDGDGDDADGQAEASRAKGRVKKPARGRAKRSTTATSKGDADQTGADIGKIVNMMASDINILLRMGCDLHQLYGAPVEVTIATFFLYKLMGWSSLVGFSILVAAIPVNYYWGESAVAKQREYSRARDERMSLMDELIHAISYVKIQGLSSNWKARVSEAREREIRKLIWCRFLSFLFELLWTSVPVMVTLISFFFYVKVEGKELTVDVAFTAISLFTMLRPPLNAVPGFLMGGLIALVSVKRLEGFLEEEEVDELVSSLAFGSRGAKDEDGYRDSIDLVDTGTELDPGSVLAIKKGTFTWSTKRTAAAPADLATAPGVDADSASDGSAFTLHDIDVEFPPNAVSVIIGPTGSGKSSLLSALLGEMREVHPTGGRRPTGASSSLVQTKFDSSGRSTMSYASQLPWLEAGKTLRDSVCFFTPFEPKRYREVLRACALEEDVKSMVDGDMTRISSHTVSGGQKARISLARAVYAHSKTVILDDVLSAVDTRVQGHLVREVLGGPLMRGRRCVIATHHASLLTGIAKYVVVMGDGKVVCQGSVEDVRLQGYLLAKANGWDRAHGASSGPHGASGESEAKEDDSGSQQENPESPSSGLELVVDEGPTPAGIRTPKLLYEAEKRRQGAVSWIFYKTYLRASSVPIWSILVLLLLGMRLSSSFEQFWLKVWGEAYRSPTWKQGLNEELPPSFSGESVEGETAGGGGWWDIARNLPPAKGNEAFYLTVYGITGACIIVFNSLKSIGFYVASIRASRRIYNELLVKVVGAPIRWFETTPPSRILNRFGTDTDVVDNILPQSIMNLANNSFAITAYLLICFVIVPSFILPTILIMVVAPWYVKGFLASSRDMQRIEATSTSPLYAHFQETMAGISIIRSFGGERQTLENLLDSVDLYQSLWWSVCTMEVWLSFRSQILGGFSVFAVSMLAITGKVSAGSAGLGISSAQLICQMGYYLVNDIKNLSNSFNSLERVAEYQDVVQEGENDRDEEEEEEEEEEGEETEGVGQARKREGPIQPPPDWPSKNASIRFENVWLRYSKDLPMVLKGLSFEIRAGEKVGIIGRTGSGKSSLVSSLLRTTSEGLKKGRILIDGIDISRLDLETLRSKISIVMQDPVLFSGSLRENLDPFGQFEDEEILNVMRRVGIAAAAPLGRRVETVERGQEGTTTTSEEEDPKSKTQTLNLNTRISSGGTNLSAGQSQLVSLTRSLLKDSNILILDEATSSTDMETDSIIQNVLRKDKSSRTLICVAHRISSILYYDRILVLDKGEVVEFDSPANLLRKEDDDPTAIFKQLFQLSSDRDQLENLVRT</sequence>
<keyword evidence="2" id="KW-1185">Reference proteome</keyword>
<dbReference type="Proteomes" id="UP000245626">
    <property type="component" value="Unassembled WGS sequence"/>
</dbReference>
<protein>
    <submittedName>
        <fullName evidence="1">Uncharacterized protein</fullName>
    </submittedName>
</protein>
<evidence type="ECO:0000313" key="1">
    <source>
        <dbReference type="EMBL" id="PWN50302.1"/>
    </source>
</evidence>
<name>A0ACD0NX04_9BASI</name>
<reference evidence="1 2" key="1">
    <citation type="journal article" date="2018" name="Mol. Biol. Evol.">
        <title>Broad Genomic Sampling Reveals a Smut Pathogenic Ancestry of the Fungal Clade Ustilaginomycotina.</title>
        <authorList>
            <person name="Kijpornyongpan T."/>
            <person name="Mondo S.J."/>
            <person name="Barry K."/>
            <person name="Sandor L."/>
            <person name="Lee J."/>
            <person name="Lipzen A."/>
            <person name="Pangilinan J."/>
            <person name="LaButti K."/>
            <person name="Hainaut M."/>
            <person name="Henrissat B."/>
            <person name="Grigoriev I.V."/>
            <person name="Spatafora J.W."/>
            <person name="Aime M.C."/>
        </authorList>
    </citation>
    <scope>NUCLEOTIDE SEQUENCE [LARGE SCALE GENOMIC DNA]</scope>
    <source>
        <strain evidence="1 2">SA 807</strain>
    </source>
</reference>
<dbReference type="EMBL" id="KZ819946">
    <property type="protein sequence ID" value="PWN50302.1"/>
    <property type="molecule type" value="Genomic_DNA"/>
</dbReference>
<evidence type="ECO:0000313" key="2">
    <source>
        <dbReference type="Proteomes" id="UP000245626"/>
    </source>
</evidence>
<accession>A0ACD0NX04</accession>
<proteinExistence type="predicted"/>